<dbReference type="AlphaFoldDB" id="A0A1C5ILB3"/>
<feature type="domain" description="Acyl-CoA dehydrogenase/oxidase N-terminal" evidence="2">
    <location>
        <begin position="26"/>
        <end position="99"/>
    </location>
</feature>
<dbReference type="Pfam" id="PF08028">
    <property type="entry name" value="Acyl-CoA_dh_2"/>
    <property type="match status" value="1"/>
</dbReference>
<dbReference type="Gene3D" id="1.20.140.10">
    <property type="entry name" value="Butyryl-CoA Dehydrogenase, subunit A, domain 3"/>
    <property type="match status" value="1"/>
</dbReference>
<evidence type="ECO:0000259" key="2">
    <source>
        <dbReference type="Pfam" id="PF02771"/>
    </source>
</evidence>
<dbReference type="SUPFAM" id="SSF47203">
    <property type="entry name" value="Acyl-CoA dehydrogenase C-terminal domain-like"/>
    <property type="match status" value="1"/>
</dbReference>
<dbReference type="InterPro" id="IPR009100">
    <property type="entry name" value="AcylCoA_DH/oxidase_NM_dom_sf"/>
</dbReference>
<protein>
    <submittedName>
        <fullName evidence="4">Acyl-CoA dehydrogenase</fullName>
    </submittedName>
</protein>
<feature type="domain" description="Acyl-CoA dehydrogenase C-terminal" evidence="3">
    <location>
        <begin position="242"/>
        <end position="373"/>
    </location>
</feature>
<evidence type="ECO:0000313" key="4">
    <source>
        <dbReference type="EMBL" id="SCG59092.1"/>
    </source>
</evidence>
<dbReference type="InterPro" id="IPR013107">
    <property type="entry name" value="Acyl-CoA_DH_C"/>
</dbReference>
<dbReference type="Pfam" id="PF02771">
    <property type="entry name" value="Acyl-CoA_dh_N"/>
    <property type="match status" value="1"/>
</dbReference>
<dbReference type="EMBL" id="FMDN01000013">
    <property type="protein sequence ID" value="SCG59092.1"/>
    <property type="molecule type" value="Genomic_DNA"/>
</dbReference>
<dbReference type="Gene3D" id="2.40.110.10">
    <property type="entry name" value="Butyryl-CoA Dehydrogenase, subunit A, domain 2"/>
    <property type="match status" value="1"/>
</dbReference>
<dbReference type="PANTHER" id="PTHR43884:SF12">
    <property type="entry name" value="ISOVALERYL-COA DEHYDROGENASE, MITOCHONDRIAL-RELATED"/>
    <property type="match status" value="1"/>
</dbReference>
<dbReference type="PANTHER" id="PTHR43884">
    <property type="entry name" value="ACYL-COA DEHYDROGENASE"/>
    <property type="match status" value="1"/>
</dbReference>
<dbReference type="InterPro" id="IPR046373">
    <property type="entry name" value="Acyl-CoA_Oxase/DH_mid-dom_sf"/>
</dbReference>
<keyword evidence="1" id="KW-0560">Oxidoreductase</keyword>
<dbReference type="Gene3D" id="1.10.540.10">
    <property type="entry name" value="Acyl-CoA dehydrogenase/oxidase, N-terminal domain"/>
    <property type="match status" value="1"/>
</dbReference>
<reference evidence="5" key="1">
    <citation type="submission" date="2016-06" db="EMBL/GenBank/DDBJ databases">
        <authorList>
            <person name="Varghese N."/>
        </authorList>
    </citation>
    <scope>NUCLEOTIDE SEQUENCE [LARGE SCALE GENOMIC DNA]</scope>
    <source>
        <strain evidence="5">DSM 43171</strain>
    </source>
</reference>
<dbReference type="STRING" id="47864.GA0070560_11360"/>
<dbReference type="OrthoDB" id="3404950at2"/>
<keyword evidence="5" id="KW-1185">Reference proteome</keyword>
<dbReference type="GO" id="GO:0003995">
    <property type="term" value="F:acyl-CoA dehydrogenase activity"/>
    <property type="evidence" value="ECO:0007669"/>
    <property type="project" value="TreeGrafter"/>
</dbReference>
<organism evidence="4 5">
    <name type="scientific">Micromonospora halophytica</name>
    <dbReference type="NCBI Taxonomy" id="47864"/>
    <lineage>
        <taxon>Bacteria</taxon>
        <taxon>Bacillati</taxon>
        <taxon>Actinomycetota</taxon>
        <taxon>Actinomycetes</taxon>
        <taxon>Micromonosporales</taxon>
        <taxon>Micromonosporaceae</taxon>
        <taxon>Micromonospora</taxon>
    </lineage>
</organism>
<gene>
    <name evidence="4" type="ORF">GA0070560_11360</name>
</gene>
<evidence type="ECO:0000313" key="5">
    <source>
        <dbReference type="Proteomes" id="UP000199408"/>
    </source>
</evidence>
<accession>A0A1C5ILB3</accession>
<sequence length="394" mass="42449">MSTVVIPNREELVRRVREISPVLRANATWSTENRRLHEETVKALTDTGVFRMRIPKRYGGYESDAQTMVAVADEIAQADGSAAWVVSCSWIATWGLGLFPDAVQEEVFADPDVQVCTTIGPGTATAVPVDGGILVNGSWPCISGALSSRWQQIGAILLDPAGDPYPVMGPVLLSDLEISDDWHTSGLRGTGSVATTAKDLFIPQERVLAAPMVVNGQSVSKLNADVPMYRAPFISVGAASTVGVAIGMAKAIRDVFFERLPGRKLTYTEYPSQAEAPVTHLRVAEAVMKIDEAEFHAQRLAATVDAKCASGEAWEMTERGRSRADEGAAVRLTREAAEIFAGSSGGSSAYTKVPIQRIVNDLQTFSLHAMMNPDVNAETYGRILCGLDPNTYYV</sequence>
<evidence type="ECO:0000256" key="1">
    <source>
        <dbReference type="ARBA" id="ARBA00023002"/>
    </source>
</evidence>
<dbReference type="InterPro" id="IPR036250">
    <property type="entry name" value="AcylCo_DH-like_C"/>
</dbReference>
<name>A0A1C5ILB3_9ACTN</name>
<dbReference type="PIRSF" id="PIRSF016578">
    <property type="entry name" value="HsaA"/>
    <property type="match status" value="1"/>
</dbReference>
<dbReference type="SUPFAM" id="SSF56645">
    <property type="entry name" value="Acyl-CoA dehydrogenase NM domain-like"/>
    <property type="match status" value="1"/>
</dbReference>
<dbReference type="Proteomes" id="UP000199408">
    <property type="component" value="Unassembled WGS sequence"/>
</dbReference>
<dbReference type="InterPro" id="IPR013786">
    <property type="entry name" value="AcylCoA_DH/ox_N"/>
</dbReference>
<proteinExistence type="predicted"/>
<dbReference type="InterPro" id="IPR037069">
    <property type="entry name" value="AcylCoA_DH/ox_N_sf"/>
</dbReference>
<dbReference type="GO" id="GO:0050660">
    <property type="term" value="F:flavin adenine dinucleotide binding"/>
    <property type="evidence" value="ECO:0007669"/>
    <property type="project" value="InterPro"/>
</dbReference>
<evidence type="ECO:0000259" key="3">
    <source>
        <dbReference type="Pfam" id="PF08028"/>
    </source>
</evidence>
<dbReference type="RefSeq" id="WP_091298685.1">
    <property type="nucleotide sequence ID" value="NZ_FMDN01000013.1"/>
</dbReference>